<comment type="caution">
    <text evidence="2">The sequence shown here is derived from an EMBL/GenBank/DDBJ whole genome shotgun (WGS) entry which is preliminary data.</text>
</comment>
<sequence length="53" mass="5164">MSRHDTGVAVGAVLVVAGTLALVGQILPQASSLLGAALLLSAGVAVLVIASRR</sequence>
<organism evidence="2 3">
    <name type="scientific">Aquipuribacter nitratireducens</name>
    <dbReference type="NCBI Taxonomy" id="650104"/>
    <lineage>
        <taxon>Bacteria</taxon>
        <taxon>Bacillati</taxon>
        <taxon>Actinomycetota</taxon>
        <taxon>Actinomycetes</taxon>
        <taxon>Micrococcales</taxon>
        <taxon>Intrasporangiaceae</taxon>
        <taxon>Aquipuribacter</taxon>
    </lineage>
</organism>
<name>A0ABW0GLU8_9MICO</name>
<evidence type="ECO:0000256" key="1">
    <source>
        <dbReference type="SAM" id="Phobius"/>
    </source>
</evidence>
<keyword evidence="1" id="KW-1133">Transmembrane helix</keyword>
<dbReference type="EMBL" id="JBHSLD010000007">
    <property type="protein sequence ID" value="MFC5380609.1"/>
    <property type="molecule type" value="Genomic_DNA"/>
</dbReference>
<reference evidence="3" key="1">
    <citation type="journal article" date="2019" name="Int. J. Syst. Evol. Microbiol.">
        <title>The Global Catalogue of Microorganisms (GCM) 10K type strain sequencing project: providing services to taxonomists for standard genome sequencing and annotation.</title>
        <authorList>
            <consortium name="The Broad Institute Genomics Platform"/>
            <consortium name="The Broad Institute Genome Sequencing Center for Infectious Disease"/>
            <person name="Wu L."/>
            <person name="Ma J."/>
        </authorList>
    </citation>
    <scope>NUCLEOTIDE SEQUENCE [LARGE SCALE GENOMIC DNA]</scope>
    <source>
        <strain evidence="3">CCUG 43114</strain>
    </source>
</reference>
<keyword evidence="1" id="KW-0472">Membrane</keyword>
<keyword evidence="1" id="KW-0812">Transmembrane</keyword>
<evidence type="ECO:0000313" key="3">
    <source>
        <dbReference type="Proteomes" id="UP001596122"/>
    </source>
</evidence>
<gene>
    <name evidence="2" type="ORF">ACFPJ6_07395</name>
</gene>
<evidence type="ECO:0000313" key="2">
    <source>
        <dbReference type="EMBL" id="MFC5380609.1"/>
    </source>
</evidence>
<dbReference type="RefSeq" id="WP_340267949.1">
    <property type="nucleotide sequence ID" value="NZ_JBBEOG010000002.1"/>
</dbReference>
<proteinExistence type="predicted"/>
<accession>A0ABW0GLU8</accession>
<feature type="transmembrane region" description="Helical" evidence="1">
    <location>
        <begin position="7"/>
        <end position="27"/>
    </location>
</feature>
<dbReference type="Proteomes" id="UP001596122">
    <property type="component" value="Unassembled WGS sequence"/>
</dbReference>
<keyword evidence="3" id="KW-1185">Reference proteome</keyword>
<feature type="transmembrane region" description="Helical" evidence="1">
    <location>
        <begin position="33"/>
        <end position="50"/>
    </location>
</feature>
<protein>
    <submittedName>
        <fullName evidence="2">Uncharacterized protein</fullName>
    </submittedName>
</protein>